<dbReference type="InterPro" id="IPR013148">
    <property type="entry name" value="Glyco_hydro_32_N"/>
</dbReference>
<dbReference type="AlphaFoldDB" id="A0A0R1M7P2"/>
<dbReference type="Pfam" id="PF08244">
    <property type="entry name" value="Glyco_hydro_32C"/>
    <property type="match status" value="1"/>
</dbReference>
<evidence type="ECO:0000256" key="9">
    <source>
        <dbReference type="RuleBase" id="RU365015"/>
    </source>
</evidence>
<dbReference type="SMART" id="SM00640">
    <property type="entry name" value="Glyco_32"/>
    <property type="match status" value="1"/>
</dbReference>
<evidence type="ECO:0000256" key="5">
    <source>
        <dbReference type="ARBA" id="ARBA00022801"/>
    </source>
</evidence>
<protein>
    <recommendedName>
        <fullName evidence="4 8">Sucrose-6-phosphate hydrolase</fullName>
        <ecNumber evidence="3 8">3.2.1.26</ecNumber>
    </recommendedName>
    <alternativeName>
        <fullName evidence="7 9">Invertase</fullName>
    </alternativeName>
</protein>
<comment type="catalytic activity">
    <reaction evidence="8">
        <text>Hydrolysis of terminal non-reducing beta-D-fructofuranoside residues in beta-D-fructofuranosides.</text>
        <dbReference type="EC" id="3.2.1.26"/>
    </reaction>
</comment>
<dbReference type="InterPro" id="IPR013189">
    <property type="entry name" value="Glyco_hydro_32_C"/>
</dbReference>
<dbReference type="SUPFAM" id="SSF49899">
    <property type="entry name" value="Concanavalin A-like lectins/glucanases"/>
    <property type="match status" value="1"/>
</dbReference>
<dbReference type="InterPro" id="IPR018053">
    <property type="entry name" value="Glyco_hydro_32_AS"/>
</dbReference>
<comment type="subcellular location">
    <subcellularLocation>
        <location evidence="9">Cytoplasm</location>
    </subcellularLocation>
</comment>
<accession>A0A0R1M7P2</accession>
<name>A0A0R1M7P2_9LACO</name>
<evidence type="ECO:0000259" key="11">
    <source>
        <dbReference type="Pfam" id="PF08244"/>
    </source>
</evidence>
<evidence type="ECO:0000256" key="8">
    <source>
        <dbReference type="RuleBase" id="RU362110"/>
    </source>
</evidence>
<evidence type="ECO:0000256" key="2">
    <source>
        <dbReference type="ARBA" id="ARBA00009902"/>
    </source>
</evidence>
<dbReference type="RefSeq" id="WP_057745090.1">
    <property type="nucleotide sequence ID" value="NZ_AZEF01000028.1"/>
</dbReference>
<evidence type="ECO:0000256" key="4">
    <source>
        <dbReference type="ARBA" id="ARBA00019623"/>
    </source>
</evidence>
<dbReference type="PROSITE" id="PS00609">
    <property type="entry name" value="GLYCOSYL_HYDROL_F32"/>
    <property type="match status" value="1"/>
</dbReference>
<keyword evidence="9" id="KW-0963">Cytoplasm</keyword>
<dbReference type="GO" id="GO:0004564">
    <property type="term" value="F:beta-fructofuranosidase activity"/>
    <property type="evidence" value="ECO:0007669"/>
    <property type="project" value="UniProtKB-EC"/>
</dbReference>
<dbReference type="PANTHER" id="PTHR43101:SF1">
    <property type="entry name" value="BETA-FRUCTOSIDASE"/>
    <property type="match status" value="1"/>
</dbReference>
<keyword evidence="6 8" id="KW-0326">Glycosidase</keyword>
<evidence type="ECO:0000256" key="6">
    <source>
        <dbReference type="ARBA" id="ARBA00023295"/>
    </source>
</evidence>
<dbReference type="InterPro" id="IPR023296">
    <property type="entry name" value="Glyco_hydro_beta-prop_sf"/>
</dbReference>
<dbReference type="InterPro" id="IPR001362">
    <property type="entry name" value="Glyco_hydro_32"/>
</dbReference>
<feature type="domain" description="Glycosyl hydrolase family 32 N-terminal" evidence="10">
    <location>
        <begin position="37"/>
        <end position="340"/>
    </location>
</feature>
<dbReference type="UniPathway" id="UPA00238"/>
<dbReference type="EMBL" id="AZEF01000028">
    <property type="protein sequence ID" value="KRL01061.1"/>
    <property type="molecule type" value="Genomic_DNA"/>
</dbReference>
<evidence type="ECO:0000256" key="1">
    <source>
        <dbReference type="ARBA" id="ARBA00004914"/>
    </source>
</evidence>
<dbReference type="EC" id="3.2.1.26" evidence="3 8"/>
<dbReference type="GO" id="GO:0005737">
    <property type="term" value="C:cytoplasm"/>
    <property type="evidence" value="ECO:0007669"/>
    <property type="project" value="UniProtKB-SubCell"/>
</dbReference>
<comment type="caution">
    <text evidence="12">The sequence shown here is derived from an EMBL/GenBank/DDBJ whole genome shotgun (WGS) entry which is preliminary data.</text>
</comment>
<proteinExistence type="inferred from homology"/>
<keyword evidence="13" id="KW-1185">Reference proteome</keyword>
<comment type="pathway">
    <text evidence="1 9">Glycan biosynthesis; sucrose metabolism.</text>
</comment>
<dbReference type="STRING" id="1423731.FC81_GL001582"/>
<dbReference type="OrthoDB" id="9759709at2"/>
<keyword evidence="9" id="KW-0119">Carbohydrate metabolism</keyword>
<dbReference type="CDD" id="cd18623">
    <property type="entry name" value="GH32_ScrB-like"/>
    <property type="match status" value="1"/>
</dbReference>
<dbReference type="SUPFAM" id="SSF75005">
    <property type="entry name" value="Arabinanase/levansucrase/invertase"/>
    <property type="match status" value="1"/>
</dbReference>
<dbReference type="Pfam" id="PF00251">
    <property type="entry name" value="Glyco_hydro_32N"/>
    <property type="match status" value="1"/>
</dbReference>
<dbReference type="NCBIfam" id="TIGR01322">
    <property type="entry name" value="scrB_fam"/>
    <property type="match status" value="1"/>
</dbReference>
<dbReference type="Proteomes" id="UP000051621">
    <property type="component" value="Unassembled WGS sequence"/>
</dbReference>
<evidence type="ECO:0000256" key="3">
    <source>
        <dbReference type="ARBA" id="ARBA00012758"/>
    </source>
</evidence>
<dbReference type="Gene3D" id="2.60.120.560">
    <property type="entry name" value="Exo-inulinase, domain 1"/>
    <property type="match status" value="1"/>
</dbReference>
<dbReference type="PANTHER" id="PTHR43101">
    <property type="entry name" value="BETA-FRUCTOSIDASE"/>
    <property type="match status" value="1"/>
</dbReference>
<sequence length="498" mass="56619">MEWTRAKRYQAYSNWTAAELLSLQQQVATSDYLPHYHVSPLSGLLNDPNGFSFFNNQWHLFYQAFPFGAVHGLKSWFHLVSDDLVHWKQQGLALKPDTIYDSHGAYSGSAHVIKDKLFIMYTGNVRDKDWQRHPYQNGAWLDKNNRLTKLQRPLFDQPEHTTDHFRDPQLLYLNNTYYALLGAQDKETLSGKIALFCSKNLHDWQDLGYLDFTNNDMGYMVECPNLVLVDNKPLLIFCPQGLNKKIMNYDNIYPNVFIIGDTLNLAGASFTSRQAAPLNFDEGFDVYATQAFNAPDGNAYAVSWVGLPDISYPTDQENWAHCLSQVKELRIKDGCLYQRPVPAMAQLRTAGKHLTPGNNKISEKNCLIDHPSQHFELKLTIPAGQAGTLHLAADKLLTHSLALEFSTSKKAFLSVDRQNAGAPFAKKYGTKRSVKLPADTSLVLDIFFDNSICEIFVNNGSHVLTLRLFPSKKQQKIILESSQFIDYNGTWWNLKPIN</sequence>
<keyword evidence="5 8" id="KW-0378">Hydrolase</keyword>
<feature type="domain" description="Glycosyl hydrolase family 32 C-terminal" evidence="11">
    <location>
        <begin position="346"/>
        <end position="482"/>
    </location>
</feature>
<comment type="function">
    <text evidence="9">Enables the bacterium to metabolize sucrose as a sole carbon source.</text>
</comment>
<dbReference type="PATRIC" id="fig|1423731.3.peg.1624"/>
<dbReference type="InterPro" id="IPR006232">
    <property type="entry name" value="Suc6P_hydrolase"/>
</dbReference>
<reference evidence="12 13" key="1">
    <citation type="journal article" date="2015" name="Genome Announc.">
        <title>Expanding the biotechnology potential of lactobacilli through comparative genomics of 213 strains and associated genera.</title>
        <authorList>
            <person name="Sun Z."/>
            <person name="Harris H.M."/>
            <person name="McCann A."/>
            <person name="Guo C."/>
            <person name="Argimon S."/>
            <person name="Zhang W."/>
            <person name="Yang X."/>
            <person name="Jeffery I.B."/>
            <person name="Cooney J.C."/>
            <person name="Kagawa T.F."/>
            <person name="Liu W."/>
            <person name="Song Y."/>
            <person name="Salvetti E."/>
            <person name="Wrobel A."/>
            <person name="Rasinkangas P."/>
            <person name="Parkhill J."/>
            <person name="Rea M.C."/>
            <person name="O'Sullivan O."/>
            <person name="Ritari J."/>
            <person name="Douillard F.P."/>
            <person name="Paul Ross R."/>
            <person name="Yang R."/>
            <person name="Briner A.E."/>
            <person name="Felis G.E."/>
            <person name="de Vos W.M."/>
            <person name="Barrangou R."/>
            <person name="Klaenhammer T.R."/>
            <person name="Caufield P.W."/>
            <person name="Cui Y."/>
            <person name="Zhang H."/>
            <person name="O'Toole P.W."/>
        </authorList>
    </citation>
    <scope>NUCLEOTIDE SEQUENCE [LARGE SCALE GENOMIC DNA]</scope>
    <source>
        <strain evidence="12 13">DSM 19910</strain>
    </source>
</reference>
<dbReference type="InterPro" id="IPR051214">
    <property type="entry name" value="GH32_Enzymes"/>
</dbReference>
<dbReference type="InterPro" id="IPR013320">
    <property type="entry name" value="ConA-like_dom_sf"/>
</dbReference>
<evidence type="ECO:0000259" key="10">
    <source>
        <dbReference type="Pfam" id="PF00251"/>
    </source>
</evidence>
<evidence type="ECO:0000256" key="7">
    <source>
        <dbReference type="ARBA" id="ARBA00033367"/>
    </source>
</evidence>
<evidence type="ECO:0000313" key="12">
    <source>
        <dbReference type="EMBL" id="KRL01061.1"/>
    </source>
</evidence>
<gene>
    <name evidence="12" type="ORF">FC81_GL001582</name>
</gene>
<comment type="similarity">
    <text evidence="2 8">Belongs to the glycosyl hydrolase 32 family.</text>
</comment>
<dbReference type="GO" id="GO:0005985">
    <property type="term" value="P:sucrose metabolic process"/>
    <property type="evidence" value="ECO:0007669"/>
    <property type="project" value="UniProtKB-UniPathway"/>
</dbReference>
<evidence type="ECO:0000313" key="13">
    <source>
        <dbReference type="Proteomes" id="UP000051621"/>
    </source>
</evidence>
<organism evidence="12 13">
    <name type="scientific">Liquorilactobacillus capillatus DSM 19910</name>
    <dbReference type="NCBI Taxonomy" id="1423731"/>
    <lineage>
        <taxon>Bacteria</taxon>
        <taxon>Bacillati</taxon>
        <taxon>Bacillota</taxon>
        <taxon>Bacilli</taxon>
        <taxon>Lactobacillales</taxon>
        <taxon>Lactobacillaceae</taxon>
        <taxon>Liquorilactobacillus</taxon>
    </lineage>
</organism>
<dbReference type="Gene3D" id="2.115.10.20">
    <property type="entry name" value="Glycosyl hydrolase domain, family 43"/>
    <property type="match status" value="1"/>
</dbReference>